<keyword evidence="4" id="KW-1185">Reference proteome</keyword>
<evidence type="ECO:0000313" key="3">
    <source>
        <dbReference type="EMBL" id="POW14636.1"/>
    </source>
</evidence>
<feature type="non-terminal residue" evidence="3">
    <location>
        <position position="677"/>
    </location>
</feature>
<name>A0A2S4VYS3_9BASI</name>
<protein>
    <recommendedName>
        <fullName evidence="2">Phosphatidylinositol-specific phospholipase C X domain-containing protein</fullName>
    </recommendedName>
</protein>
<dbReference type="PANTHER" id="PTHR13593">
    <property type="match status" value="1"/>
</dbReference>
<proteinExistence type="predicted"/>
<accession>A0A2S4VYS3</accession>
<dbReference type="PANTHER" id="PTHR13593:SF148">
    <property type="entry name" value="PHOSPHATIDYLINOSITOL-SPECIFIC PHOSPHOLIPASE C X DOMAIN-CONTAINING PROTEIN"/>
    <property type="match status" value="1"/>
</dbReference>
<dbReference type="VEuPathDB" id="FungiDB:PSHT_04063"/>
<gene>
    <name evidence="3" type="ORF">PSTT_02756</name>
</gene>
<feature type="region of interest" description="Disordered" evidence="1">
    <location>
        <begin position="532"/>
        <end position="578"/>
    </location>
</feature>
<dbReference type="VEuPathDB" id="FungiDB:PSTT_02756"/>
<feature type="region of interest" description="Disordered" evidence="1">
    <location>
        <begin position="118"/>
        <end position="156"/>
    </location>
</feature>
<comment type="caution">
    <text evidence="3">The sequence shown here is derived from an EMBL/GenBank/DDBJ whole genome shotgun (WGS) entry which is preliminary data.</text>
</comment>
<reference evidence="3" key="1">
    <citation type="submission" date="2017-12" db="EMBL/GenBank/DDBJ databases">
        <title>Gene loss provides genomic basis for host adaptation in cereal stripe rust fungi.</title>
        <authorList>
            <person name="Xia C."/>
        </authorList>
    </citation>
    <scope>NUCLEOTIDE SEQUENCE [LARGE SCALE GENOMIC DNA]</scope>
    <source>
        <strain evidence="3">93-210</strain>
    </source>
</reference>
<dbReference type="EMBL" id="PKSL01000017">
    <property type="protein sequence ID" value="POW14636.1"/>
    <property type="molecule type" value="Genomic_DNA"/>
</dbReference>
<feature type="compositionally biased region" description="Low complexity" evidence="1">
    <location>
        <begin position="130"/>
        <end position="141"/>
    </location>
</feature>
<dbReference type="AlphaFoldDB" id="A0A2S4VYS3"/>
<dbReference type="Gene3D" id="3.20.20.190">
    <property type="entry name" value="Phosphatidylinositol (PI) phosphodiesterase"/>
    <property type="match status" value="1"/>
</dbReference>
<evidence type="ECO:0000259" key="2">
    <source>
        <dbReference type="SMART" id="SM00148"/>
    </source>
</evidence>
<feature type="domain" description="Phosphatidylinositol-specific phospholipase C X" evidence="2">
    <location>
        <begin position="300"/>
        <end position="462"/>
    </location>
</feature>
<dbReference type="Proteomes" id="UP000239156">
    <property type="component" value="Unassembled WGS sequence"/>
</dbReference>
<dbReference type="SMART" id="SM00148">
    <property type="entry name" value="PLCXc"/>
    <property type="match status" value="1"/>
</dbReference>
<dbReference type="Pfam" id="PF00388">
    <property type="entry name" value="PI-PLC-X"/>
    <property type="match status" value="1"/>
</dbReference>
<dbReference type="GO" id="GO:0008081">
    <property type="term" value="F:phosphoric diester hydrolase activity"/>
    <property type="evidence" value="ECO:0007669"/>
    <property type="project" value="InterPro"/>
</dbReference>
<sequence length="677" mass="75003">TYSTLHFADRVLTRLIQRQRDLNARNSDTTWLSSSDGLASSRSMVAHYLPISVSNRTAATIQVQYEASSSSSKGYTDTIGSFQTTPTKAVKTDFKLQHLESLISIDLEEPKLIKIQLRKKRRIPHRHENNTSSASSATTSNDNKHASKKDSTAQARSATIKNNLKKTLLGKAEQNGKFLRLQVNYFLNSQPLKLRDQDIIEDQDEDEQAQVAQTADVISGEGDEIGHQETRGETADISVNSPQAAHGSPTDCRNGGAQPRPKKLFIPKFEIFQSISDDGSVSIMILKNRDFSNWMADLPDEVPISELTIPGSHQSCALYGWPVARCQTRSLARQLKDGIRFLDIRLALPTKATVTKKKPNPKSKGDGSGKLVAYHGIQSQVLKFQEILGILDDFLTNQPTETVIISIKRENHSNSELFKKTLLEEFIQFYQSDDNFKSHWWLNAFLPNSLKQVRGKLILFSRKLFQSDDEEDFGIRFPIWPNNSSQIWETSIPNTNVAVQDWYDLGSCFSICKKSTLACISLCGALHEPLRSTASPVPPTQPPNRGALASKSTGIAPGGGEDGDTRLTESTAREPGVPNENPRTWVITFLSASSLFLGFPSICSRGIGFPKSGLGIEGINSRVARWLVSRRDHYHHPGPNVNATSSSNIKGVVCLIDFYQSPKEGLVSLLVDCNFTS</sequence>
<dbReference type="GO" id="GO:0006629">
    <property type="term" value="P:lipid metabolic process"/>
    <property type="evidence" value="ECO:0007669"/>
    <property type="project" value="InterPro"/>
</dbReference>
<feature type="region of interest" description="Disordered" evidence="1">
    <location>
        <begin position="229"/>
        <end position="261"/>
    </location>
</feature>
<evidence type="ECO:0000313" key="4">
    <source>
        <dbReference type="Proteomes" id="UP000239156"/>
    </source>
</evidence>
<dbReference type="PROSITE" id="PS50007">
    <property type="entry name" value="PIPLC_X_DOMAIN"/>
    <property type="match status" value="1"/>
</dbReference>
<evidence type="ECO:0000256" key="1">
    <source>
        <dbReference type="SAM" id="MobiDB-lite"/>
    </source>
</evidence>
<feature type="non-terminal residue" evidence="3">
    <location>
        <position position="1"/>
    </location>
</feature>
<dbReference type="InterPro" id="IPR017946">
    <property type="entry name" value="PLC-like_Pdiesterase_TIM-brl"/>
</dbReference>
<feature type="compositionally biased region" description="Basic and acidic residues" evidence="1">
    <location>
        <begin position="142"/>
        <end position="151"/>
    </location>
</feature>
<organism evidence="3 4">
    <name type="scientific">Puccinia striiformis</name>
    <dbReference type="NCBI Taxonomy" id="27350"/>
    <lineage>
        <taxon>Eukaryota</taxon>
        <taxon>Fungi</taxon>
        <taxon>Dikarya</taxon>
        <taxon>Basidiomycota</taxon>
        <taxon>Pucciniomycotina</taxon>
        <taxon>Pucciniomycetes</taxon>
        <taxon>Pucciniales</taxon>
        <taxon>Pucciniaceae</taxon>
        <taxon>Puccinia</taxon>
    </lineage>
</organism>
<dbReference type="InterPro" id="IPR051057">
    <property type="entry name" value="PI-PLC_domain"/>
</dbReference>
<dbReference type="InterPro" id="IPR000909">
    <property type="entry name" value="PLipase_C_PInositol-sp_X_dom"/>
</dbReference>
<dbReference type="SUPFAM" id="SSF51695">
    <property type="entry name" value="PLC-like phosphodiesterases"/>
    <property type="match status" value="1"/>
</dbReference>